<keyword evidence="2" id="KW-1185">Reference proteome</keyword>
<dbReference type="EMBL" id="QGLO01000004">
    <property type="protein sequence ID" value="PXY92106.1"/>
    <property type="molecule type" value="Genomic_DNA"/>
</dbReference>
<proteinExistence type="predicted"/>
<sequence length="70" mass="7877">MIAFSIVNNSNLTEIETILKKELNCSLEPIASRNRVEEIHLDLRKGGNFPIVGVFYYPCVNNDQLISAPN</sequence>
<dbReference type="Proteomes" id="UP000247673">
    <property type="component" value="Unassembled WGS sequence"/>
</dbReference>
<accession>A0A2V4DUE7</accession>
<evidence type="ECO:0000313" key="1">
    <source>
        <dbReference type="EMBL" id="PXY92106.1"/>
    </source>
</evidence>
<name>A0A2V4DUE7_9GAMM</name>
<protein>
    <submittedName>
        <fullName evidence="1">Uncharacterized protein</fullName>
    </submittedName>
</protein>
<dbReference type="AlphaFoldDB" id="A0A2V4DUE7"/>
<comment type="caution">
    <text evidence="1">The sequence shown here is derived from an EMBL/GenBank/DDBJ whole genome shotgun (WGS) entry which is preliminary data.</text>
</comment>
<reference evidence="1 2" key="1">
    <citation type="submission" date="2018-05" db="EMBL/GenBank/DDBJ databases">
        <title>Reference genomes for bee gut microbiota database.</title>
        <authorList>
            <person name="Ellegaard K.M."/>
        </authorList>
    </citation>
    <scope>NUCLEOTIDE SEQUENCE [LARGE SCALE GENOMIC DNA]</scope>
    <source>
        <strain evidence="1 2">ESL0172</strain>
    </source>
</reference>
<gene>
    <name evidence="1" type="ORF">DKK78_07350</name>
</gene>
<evidence type="ECO:0000313" key="2">
    <source>
        <dbReference type="Proteomes" id="UP000247673"/>
    </source>
</evidence>
<organism evidence="1 2">
    <name type="scientific">Gilliamella apis</name>
    <dbReference type="NCBI Taxonomy" id="1970738"/>
    <lineage>
        <taxon>Bacteria</taxon>
        <taxon>Pseudomonadati</taxon>
        <taxon>Pseudomonadota</taxon>
        <taxon>Gammaproteobacteria</taxon>
        <taxon>Orbales</taxon>
        <taxon>Orbaceae</taxon>
        <taxon>Gilliamella</taxon>
    </lineage>
</organism>